<sequence length="163" mass="17756">MSTSTNDHAEASAEAGPPALRIGRWRLRTGRRRLPGGRAAAVPSGRKVRRAFRRTLRRWGLGSAADELADHLTALVQDVLARSPMRGRGAIDLRLELRASARMLLGEIHPLPARPGARDPAGGGTGGRGIIVLTYGRRPGRGGAAIRYVHRFTWWRTDSIITD</sequence>
<evidence type="ECO:0000313" key="1">
    <source>
        <dbReference type="EMBL" id="TMQ93289.1"/>
    </source>
</evidence>
<evidence type="ECO:0000313" key="2">
    <source>
        <dbReference type="Proteomes" id="UP000309174"/>
    </source>
</evidence>
<organism evidence="1 2">
    <name type="scientific">Actinomadura soli</name>
    <dbReference type="NCBI Taxonomy" id="2508997"/>
    <lineage>
        <taxon>Bacteria</taxon>
        <taxon>Bacillati</taxon>
        <taxon>Actinomycetota</taxon>
        <taxon>Actinomycetes</taxon>
        <taxon>Streptosporangiales</taxon>
        <taxon>Thermomonosporaceae</taxon>
        <taxon>Actinomadura</taxon>
    </lineage>
</organism>
<comment type="caution">
    <text evidence="1">The sequence shown here is derived from an EMBL/GenBank/DDBJ whole genome shotgun (WGS) entry which is preliminary data.</text>
</comment>
<keyword evidence="2" id="KW-1185">Reference proteome</keyword>
<proteinExistence type="predicted"/>
<reference evidence="1 2" key="1">
    <citation type="submission" date="2019-05" db="EMBL/GenBank/DDBJ databases">
        <title>Draft genome sequence of Actinomadura sp. 14C53.</title>
        <authorList>
            <person name="Saricaoglu S."/>
            <person name="Isik K."/>
        </authorList>
    </citation>
    <scope>NUCLEOTIDE SEQUENCE [LARGE SCALE GENOMIC DNA]</scope>
    <source>
        <strain evidence="1 2">14C53</strain>
    </source>
</reference>
<dbReference type="EMBL" id="VCKW01000149">
    <property type="protein sequence ID" value="TMQ93289.1"/>
    <property type="molecule type" value="Genomic_DNA"/>
</dbReference>
<dbReference type="RefSeq" id="WP_138647782.1">
    <property type="nucleotide sequence ID" value="NZ_VCKW01000149.1"/>
</dbReference>
<protein>
    <submittedName>
        <fullName evidence="1">Uncharacterized protein</fullName>
    </submittedName>
</protein>
<dbReference type="OrthoDB" id="3475804at2"/>
<dbReference type="AlphaFoldDB" id="A0A5C4J762"/>
<dbReference type="Proteomes" id="UP000309174">
    <property type="component" value="Unassembled WGS sequence"/>
</dbReference>
<accession>A0A5C4J762</accession>
<gene>
    <name evidence="1" type="ORF">ETD83_25765</name>
</gene>
<name>A0A5C4J762_9ACTN</name>